<sequence length="340" mass="37222">MKFRSKARGALRVAALGAALAALPGCGMVYKTTGDVLISYGRAEMVPYLMTYQDVGMACATGEALTPLLLSFEAVGSHPDKLATLVYTVAATCTEALALEEELRYMRAIKEGRVTEAQDARSRQKELAEISARRQYEAYSRTVGEFGEADNGKCPRLRNDFDEMVWMIGQVSGVQSLLNDATADTTVGVPRDVAAKVERGLACLDNEKWWGVPRGGRAALWNILPMLKPDNADAWAELERATRIGFEQGVRLPSALYAISAYSVGDDDRVRRAIREFANNDTHLDPNYAMIDAIAHSLIKGISDRMWTEATGKRTPYGGLGTFWDDTRSSGPAINIDDLL</sequence>
<name>A0ABT0EA56_9GAMM</name>
<protein>
    <recommendedName>
        <fullName evidence="4">Lipoprotein</fullName>
    </recommendedName>
</protein>
<keyword evidence="3" id="KW-1185">Reference proteome</keyword>
<evidence type="ECO:0000256" key="1">
    <source>
        <dbReference type="SAM" id="SignalP"/>
    </source>
</evidence>
<accession>A0ABT0EA56</accession>
<dbReference type="RefSeq" id="WP_246953607.1">
    <property type="nucleotide sequence ID" value="NZ_JALKII010000012.1"/>
</dbReference>
<gene>
    <name evidence="2" type="ORF">MU846_13480</name>
</gene>
<organism evidence="2 3">
    <name type="scientific">Alcanivorax quisquiliarum</name>
    <dbReference type="NCBI Taxonomy" id="2933565"/>
    <lineage>
        <taxon>Bacteria</taxon>
        <taxon>Pseudomonadati</taxon>
        <taxon>Pseudomonadota</taxon>
        <taxon>Gammaproteobacteria</taxon>
        <taxon>Oceanospirillales</taxon>
        <taxon>Alcanivoracaceae</taxon>
        <taxon>Alcanivorax</taxon>
    </lineage>
</organism>
<feature type="chain" id="PRO_5046230990" description="Lipoprotein" evidence="1">
    <location>
        <begin position="22"/>
        <end position="340"/>
    </location>
</feature>
<evidence type="ECO:0008006" key="4">
    <source>
        <dbReference type="Google" id="ProtNLM"/>
    </source>
</evidence>
<dbReference type="EMBL" id="JALKII010000012">
    <property type="protein sequence ID" value="MCK0538720.1"/>
    <property type="molecule type" value="Genomic_DNA"/>
</dbReference>
<evidence type="ECO:0000313" key="3">
    <source>
        <dbReference type="Proteomes" id="UP001165524"/>
    </source>
</evidence>
<proteinExistence type="predicted"/>
<dbReference type="Proteomes" id="UP001165524">
    <property type="component" value="Unassembled WGS sequence"/>
</dbReference>
<comment type="caution">
    <text evidence="2">The sequence shown here is derived from an EMBL/GenBank/DDBJ whole genome shotgun (WGS) entry which is preliminary data.</text>
</comment>
<evidence type="ECO:0000313" key="2">
    <source>
        <dbReference type="EMBL" id="MCK0538720.1"/>
    </source>
</evidence>
<keyword evidence="1" id="KW-0732">Signal</keyword>
<feature type="signal peptide" evidence="1">
    <location>
        <begin position="1"/>
        <end position="21"/>
    </location>
</feature>
<reference evidence="2" key="1">
    <citation type="submission" date="2022-04" db="EMBL/GenBank/DDBJ databases">
        <title>Alcanivorax sp. CY1518 draft genome sequence.</title>
        <authorList>
            <person name="Zhao G."/>
            <person name="An M."/>
        </authorList>
    </citation>
    <scope>NUCLEOTIDE SEQUENCE</scope>
    <source>
        <strain evidence="2">CY1518</strain>
    </source>
</reference>